<dbReference type="AlphaFoldDB" id="A0A918WKV8"/>
<protein>
    <submittedName>
        <fullName evidence="1">Uncharacterized protein</fullName>
    </submittedName>
</protein>
<keyword evidence="2" id="KW-1185">Reference proteome</keyword>
<accession>A0A918WKV8</accession>
<evidence type="ECO:0000313" key="2">
    <source>
        <dbReference type="Proteomes" id="UP000644507"/>
    </source>
</evidence>
<sequence>MEIWKGGDYFKGQVSKCESREAEAPRDREFINWPDGLLVVWG</sequence>
<name>A0A918WKV8_9BACT</name>
<dbReference type="RefSeq" id="WP_268244914.1">
    <property type="nucleotide sequence ID" value="NZ_BMXI01000009.1"/>
</dbReference>
<dbReference type="Proteomes" id="UP000644507">
    <property type="component" value="Unassembled WGS sequence"/>
</dbReference>
<gene>
    <name evidence="1" type="ORF">GCM10007100_22990</name>
</gene>
<comment type="caution">
    <text evidence="1">The sequence shown here is derived from an EMBL/GenBank/DDBJ whole genome shotgun (WGS) entry which is preliminary data.</text>
</comment>
<reference evidence="1" key="2">
    <citation type="submission" date="2020-09" db="EMBL/GenBank/DDBJ databases">
        <authorList>
            <person name="Sun Q."/>
            <person name="Kim S."/>
        </authorList>
    </citation>
    <scope>NUCLEOTIDE SEQUENCE</scope>
    <source>
        <strain evidence="1">KCTC 12988</strain>
    </source>
</reference>
<proteinExistence type="predicted"/>
<evidence type="ECO:0000313" key="1">
    <source>
        <dbReference type="EMBL" id="GHC55679.1"/>
    </source>
</evidence>
<dbReference type="EMBL" id="BMXI01000009">
    <property type="protein sequence ID" value="GHC55679.1"/>
    <property type="molecule type" value="Genomic_DNA"/>
</dbReference>
<reference evidence="1" key="1">
    <citation type="journal article" date="2014" name="Int. J. Syst. Evol. Microbiol.">
        <title>Complete genome sequence of Corynebacterium casei LMG S-19264T (=DSM 44701T), isolated from a smear-ripened cheese.</title>
        <authorList>
            <consortium name="US DOE Joint Genome Institute (JGI-PGF)"/>
            <person name="Walter F."/>
            <person name="Albersmeier A."/>
            <person name="Kalinowski J."/>
            <person name="Ruckert C."/>
        </authorList>
    </citation>
    <scope>NUCLEOTIDE SEQUENCE</scope>
    <source>
        <strain evidence="1">KCTC 12988</strain>
    </source>
</reference>
<organism evidence="1 2">
    <name type="scientific">Roseibacillus persicicus</name>
    <dbReference type="NCBI Taxonomy" id="454148"/>
    <lineage>
        <taxon>Bacteria</taxon>
        <taxon>Pseudomonadati</taxon>
        <taxon>Verrucomicrobiota</taxon>
        <taxon>Verrucomicrobiia</taxon>
        <taxon>Verrucomicrobiales</taxon>
        <taxon>Verrucomicrobiaceae</taxon>
        <taxon>Roseibacillus</taxon>
    </lineage>
</organism>